<dbReference type="KEGG" id="bdw:94335371"/>
<dbReference type="Proteomes" id="UP001214638">
    <property type="component" value="Unassembled WGS sequence"/>
</dbReference>
<proteinExistence type="predicted"/>
<sequence length="75" mass="8650">METPSEKHIYKRPALDNDDQKNTTLLLVILMSYGFLIFHMQWCFFGFLLVIISLYVVSEVEVGLGKAIMPLLGDW</sequence>
<evidence type="ECO:0000256" key="1">
    <source>
        <dbReference type="SAM" id="Phobius"/>
    </source>
</evidence>
<gene>
    <name evidence="2" type="ORF">BdWA1_001073</name>
</gene>
<comment type="caution">
    <text evidence="2">The sequence shown here is derived from an EMBL/GenBank/DDBJ whole genome shotgun (WGS) entry which is preliminary data.</text>
</comment>
<dbReference type="RefSeq" id="XP_067804910.1">
    <property type="nucleotide sequence ID" value="XM_067946119.1"/>
</dbReference>
<dbReference type="GeneID" id="94335371"/>
<protein>
    <submittedName>
        <fullName evidence="2">Uncharacterized protein</fullName>
    </submittedName>
</protein>
<keyword evidence="3" id="KW-1185">Reference proteome</keyword>
<evidence type="ECO:0000313" key="3">
    <source>
        <dbReference type="Proteomes" id="UP001214638"/>
    </source>
</evidence>
<accession>A0AAD9UQE3</accession>
<organism evidence="2 3">
    <name type="scientific">Babesia duncani</name>
    <dbReference type="NCBI Taxonomy" id="323732"/>
    <lineage>
        <taxon>Eukaryota</taxon>
        <taxon>Sar</taxon>
        <taxon>Alveolata</taxon>
        <taxon>Apicomplexa</taxon>
        <taxon>Aconoidasida</taxon>
        <taxon>Piroplasmida</taxon>
        <taxon>Babesiidae</taxon>
        <taxon>Babesia</taxon>
    </lineage>
</organism>
<reference evidence="2" key="1">
    <citation type="journal article" date="2023" name="Nat. Microbiol.">
        <title>Babesia duncani multi-omics identifies virulence factors and drug targets.</title>
        <authorList>
            <person name="Singh P."/>
            <person name="Lonardi S."/>
            <person name="Liang Q."/>
            <person name="Vydyam P."/>
            <person name="Khabirova E."/>
            <person name="Fang T."/>
            <person name="Gihaz S."/>
            <person name="Thekkiniath J."/>
            <person name="Munshi M."/>
            <person name="Abel S."/>
            <person name="Ciampossin L."/>
            <person name="Batugedara G."/>
            <person name="Gupta M."/>
            <person name="Lu X.M."/>
            <person name="Lenz T."/>
            <person name="Chakravarty S."/>
            <person name="Cornillot E."/>
            <person name="Hu Y."/>
            <person name="Ma W."/>
            <person name="Gonzalez L.M."/>
            <person name="Sanchez S."/>
            <person name="Estrada K."/>
            <person name="Sanchez-Flores A."/>
            <person name="Montero E."/>
            <person name="Harb O.S."/>
            <person name="Le Roch K.G."/>
            <person name="Mamoun C.B."/>
        </authorList>
    </citation>
    <scope>NUCLEOTIDE SEQUENCE</scope>
    <source>
        <strain evidence="2">WA1</strain>
    </source>
</reference>
<keyword evidence="1" id="KW-1133">Transmembrane helix</keyword>
<keyword evidence="1" id="KW-0472">Membrane</keyword>
<evidence type="ECO:0000313" key="2">
    <source>
        <dbReference type="EMBL" id="KAK2198068.1"/>
    </source>
</evidence>
<dbReference type="AlphaFoldDB" id="A0AAD9UQE3"/>
<feature type="transmembrane region" description="Helical" evidence="1">
    <location>
        <begin position="25"/>
        <end position="57"/>
    </location>
</feature>
<name>A0AAD9UQE3_9APIC</name>
<keyword evidence="1" id="KW-0812">Transmembrane</keyword>
<dbReference type="EMBL" id="JALLKP010000001">
    <property type="protein sequence ID" value="KAK2198068.1"/>
    <property type="molecule type" value="Genomic_DNA"/>
</dbReference>